<dbReference type="Gene3D" id="3.40.50.150">
    <property type="entry name" value="Vaccinia Virus protein VP39"/>
    <property type="match status" value="1"/>
</dbReference>
<dbReference type="CDD" id="cd02440">
    <property type="entry name" value="AdoMet_MTases"/>
    <property type="match status" value="1"/>
</dbReference>
<dbReference type="InterPro" id="IPR000780">
    <property type="entry name" value="CheR_MeTrfase"/>
</dbReference>
<dbReference type="SUPFAM" id="SSF47757">
    <property type="entry name" value="Chemotaxis receptor methyltransferase CheR, N-terminal domain"/>
    <property type="match status" value="1"/>
</dbReference>
<dbReference type="InterPro" id="IPR022642">
    <property type="entry name" value="CheR_C"/>
</dbReference>
<reference evidence="3" key="1">
    <citation type="submission" date="2016-10" db="EMBL/GenBank/DDBJ databases">
        <authorList>
            <person name="Varghese N."/>
            <person name="Submissions S."/>
        </authorList>
    </citation>
    <scope>NUCLEOTIDE SEQUENCE [LARGE SCALE GENOMIC DNA]</scope>
    <source>
        <strain evidence="3">CGMCC 1.10683</strain>
    </source>
</reference>
<dbReference type="OrthoDB" id="9816309at2"/>
<dbReference type="STRING" id="871741.SAMN05192570_2581"/>
<evidence type="ECO:0000259" key="1">
    <source>
        <dbReference type="PROSITE" id="PS50123"/>
    </source>
</evidence>
<evidence type="ECO:0000313" key="3">
    <source>
        <dbReference type="Proteomes" id="UP000198788"/>
    </source>
</evidence>
<keyword evidence="3" id="KW-1185">Reference proteome</keyword>
<dbReference type="InterPro" id="IPR029063">
    <property type="entry name" value="SAM-dependent_MTases_sf"/>
</dbReference>
<organism evidence="2 3">
    <name type="scientific">Brevundimonas viscosa</name>
    <dbReference type="NCBI Taxonomy" id="871741"/>
    <lineage>
        <taxon>Bacteria</taxon>
        <taxon>Pseudomonadati</taxon>
        <taxon>Pseudomonadota</taxon>
        <taxon>Alphaproteobacteria</taxon>
        <taxon>Caulobacterales</taxon>
        <taxon>Caulobacteraceae</taxon>
        <taxon>Brevundimonas</taxon>
    </lineage>
</organism>
<dbReference type="GO" id="GO:0032259">
    <property type="term" value="P:methylation"/>
    <property type="evidence" value="ECO:0007669"/>
    <property type="project" value="UniProtKB-KW"/>
</dbReference>
<dbReference type="EMBL" id="FOZV01000005">
    <property type="protein sequence ID" value="SFS78142.1"/>
    <property type="molecule type" value="Genomic_DNA"/>
</dbReference>
<accession>A0A1I6SME6</accession>
<dbReference type="AlphaFoldDB" id="A0A1I6SME6"/>
<dbReference type="SMART" id="SM00138">
    <property type="entry name" value="MeTrc"/>
    <property type="match status" value="1"/>
</dbReference>
<dbReference type="Pfam" id="PF01739">
    <property type="entry name" value="CheR"/>
    <property type="match status" value="1"/>
</dbReference>
<dbReference type="Proteomes" id="UP000198788">
    <property type="component" value="Unassembled WGS sequence"/>
</dbReference>
<dbReference type="SUPFAM" id="SSF53335">
    <property type="entry name" value="S-adenosyl-L-methionine-dependent methyltransferases"/>
    <property type="match status" value="1"/>
</dbReference>
<dbReference type="PANTHER" id="PTHR24422:SF21">
    <property type="entry name" value="CHEMOTAXIS PROTEIN METHYLTRANSFERASE 1"/>
    <property type="match status" value="1"/>
</dbReference>
<dbReference type="GO" id="GO:0008757">
    <property type="term" value="F:S-adenosylmethionine-dependent methyltransferase activity"/>
    <property type="evidence" value="ECO:0007669"/>
    <property type="project" value="InterPro"/>
</dbReference>
<proteinExistence type="predicted"/>
<protein>
    <submittedName>
        <fullName evidence="2">Chemotaxis protein methyltransferase CheR</fullName>
    </submittedName>
</protein>
<dbReference type="InterPro" id="IPR050903">
    <property type="entry name" value="Bact_Chemotaxis_MeTrfase"/>
</dbReference>
<keyword evidence="2" id="KW-0808">Transferase</keyword>
<gene>
    <name evidence="2" type="ORF">SAMN05192570_2581</name>
</gene>
<dbReference type="PANTHER" id="PTHR24422">
    <property type="entry name" value="CHEMOTAXIS PROTEIN METHYLTRANSFERASE"/>
    <property type="match status" value="1"/>
</dbReference>
<sequence length="272" mass="30164">MSPEDFDRLQSLMATRAGYRLTRDRMKLAEHRLGPVARREGFETVEAMLAALWARPVASLGWAVIEALLNPDTWFRRDRGTFDTLSGELLPALVRARAGKPIRIWSAGCSTGQEVWSIGMAALEIGAAVEIVATDLSQRALEKARTGAYTGFEIQRGLKAQTMLRWFDQAEDAWIARAELRALAHFTRANLLTPPTADEPRFDLIFCRHVLDDMDAGVRGQVLDQLERRLVDDGCLFLGAGERIGADSLAFRPVSGRQGLFVKSPTVLKRAA</sequence>
<evidence type="ECO:0000313" key="2">
    <source>
        <dbReference type="EMBL" id="SFS78142.1"/>
    </source>
</evidence>
<feature type="domain" description="CheR-type methyltransferase" evidence="1">
    <location>
        <begin position="1"/>
        <end position="244"/>
    </location>
</feature>
<keyword evidence="2" id="KW-0489">Methyltransferase</keyword>
<dbReference type="RefSeq" id="WP_092311390.1">
    <property type="nucleotide sequence ID" value="NZ_FOZV01000005.1"/>
</dbReference>
<dbReference type="PROSITE" id="PS50123">
    <property type="entry name" value="CHER"/>
    <property type="match status" value="1"/>
</dbReference>
<dbReference type="PRINTS" id="PR00996">
    <property type="entry name" value="CHERMTFRASE"/>
</dbReference>
<name>A0A1I6SME6_9CAUL</name>